<dbReference type="EnsemblMetazoa" id="AATE015652-RA">
    <property type="protein sequence ID" value="AATE015652-PA.1"/>
    <property type="gene ID" value="AATE015652"/>
</dbReference>
<dbReference type="VEuPathDB" id="VectorBase:AATE015652"/>
<evidence type="ECO:0000313" key="1">
    <source>
        <dbReference type="EnsemblMetazoa" id="AATE015652-PA.1"/>
    </source>
</evidence>
<protein>
    <submittedName>
        <fullName evidence="1">Uncharacterized protein</fullName>
    </submittedName>
</protein>
<name>A0A182JCS8_ANOAO</name>
<organism evidence="1">
    <name type="scientific">Anopheles atroparvus</name>
    <name type="common">European mosquito</name>
    <dbReference type="NCBI Taxonomy" id="41427"/>
    <lineage>
        <taxon>Eukaryota</taxon>
        <taxon>Metazoa</taxon>
        <taxon>Ecdysozoa</taxon>
        <taxon>Arthropoda</taxon>
        <taxon>Hexapoda</taxon>
        <taxon>Insecta</taxon>
        <taxon>Pterygota</taxon>
        <taxon>Neoptera</taxon>
        <taxon>Endopterygota</taxon>
        <taxon>Diptera</taxon>
        <taxon>Nematocera</taxon>
        <taxon>Culicoidea</taxon>
        <taxon>Culicidae</taxon>
        <taxon>Anophelinae</taxon>
        <taxon>Anopheles</taxon>
    </lineage>
</organism>
<proteinExistence type="predicted"/>
<dbReference type="AlphaFoldDB" id="A0A182JCS8"/>
<reference evidence="1" key="1">
    <citation type="submission" date="2022-08" db="UniProtKB">
        <authorList>
            <consortium name="EnsemblMetazoa"/>
        </authorList>
    </citation>
    <scope>IDENTIFICATION</scope>
    <source>
        <strain evidence="1">EBRO</strain>
    </source>
</reference>
<accession>A0A182JCS8</accession>
<sequence length="113" mass="12514">MINVADQALLRTNATSNYALSSIRCNGVAAASTTVNLYSGRCPSWALCGANGEKRLYRDACVNDGKKWFVMYDPFAQCNILRNLENEMILKVTYDQSGLLIIFSPGFVKCANY</sequence>